<dbReference type="GO" id="GO:0016887">
    <property type="term" value="F:ATP hydrolysis activity"/>
    <property type="evidence" value="ECO:0007669"/>
    <property type="project" value="InterPro"/>
</dbReference>
<keyword evidence="4" id="KW-0067">ATP-binding</keyword>
<feature type="domain" description="ABC transmembrane type-1" evidence="10">
    <location>
        <begin position="24"/>
        <end position="307"/>
    </location>
</feature>
<proteinExistence type="predicted"/>
<keyword evidence="8" id="KW-0732">Signal</keyword>
<sequence length="596" mass="62915">MKDVVRGTWAYTRTCWRLDPRRAWISLALMLAQAAALPLAAPALAALTDAAVAHDADGATWAAVAVAVTVIASLTAGHFAHIFYFELAETATGNLDRRLIELANGSTSIEHMERPEYADRIQVLRTEINRAGFQALQAVLAAVGLGLAIAITGVLLGRLDPWLLLLPLAAVPPLLLGRRAESILGRSRDDAAQDGRRARHLLELGTGAGPAKELRVAGLAGVVRSRFAAAWDGASRTLVRAEARALWPRLLGQVVFAAAYVGATLLVVRNAVAGRGTAGDVILVLTLAAQVNGQVVAAVSVLQTLQRTATAMVGLGWVEDLVTAPPAHGLPEDAPVPARLTGGIRLTGVAFTYPGTDRPVLAGVDLDLPAGTTVAVVGENGAGKSTLVKLLARFYEPTTGAITVDGVDLRRIPVRGWRERIAAGFQDFARLEFLARETVGVGDLPRIDSEAAVLDALDRADAGALLDRLEDGLDTQLGLSADGTELSGGQWQKLALGRAMMRTSPLLLLLDEPTSALDAQAEHQLFERYAHTAREVGARTGAITVLVSHRFSTVRMADLILVVADGRIVEAGTHEDLVTADGLYAELYGLQAAAYS</sequence>
<dbReference type="SUPFAM" id="SSF90123">
    <property type="entry name" value="ABC transporter transmembrane region"/>
    <property type="match status" value="1"/>
</dbReference>
<evidence type="ECO:0000256" key="4">
    <source>
        <dbReference type="ARBA" id="ARBA00022840"/>
    </source>
</evidence>
<feature type="chain" id="PRO_5039006156" evidence="8">
    <location>
        <begin position="46"/>
        <end position="596"/>
    </location>
</feature>
<evidence type="ECO:0000313" key="12">
    <source>
        <dbReference type="Proteomes" id="UP000321484"/>
    </source>
</evidence>
<dbReference type="InterPro" id="IPR011527">
    <property type="entry name" value="ABC1_TM_dom"/>
</dbReference>
<keyword evidence="12" id="KW-1185">Reference proteome</keyword>
<dbReference type="PANTHER" id="PTHR43394">
    <property type="entry name" value="ATP-DEPENDENT PERMEASE MDL1, MITOCHONDRIAL"/>
    <property type="match status" value="1"/>
</dbReference>
<dbReference type="PROSITE" id="PS00211">
    <property type="entry name" value="ABC_TRANSPORTER_1"/>
    <property type="match status" value="1"/>
</dbReference>
<keyword evidence="3" id="KW-0547">Nucleotide-binding</keyword>
<accession>A0A511YWT0</accession>
<dbReference type="SUPFAM" id="SSF52540">
    <property type="entry name" value="P-loop containing nucleoside triphosphate hydrolases"/>
    <property type="match status" value="1"/>
</dbReference>
<dbReference type="Gene3D" id="3.40.50.300">
    <property type="entry name" value="P-loop containing nucleotide triphosphate hydrolases"/>
    <property type="match status" value="1"/>
</dbReference>
<dbReference type="GO" id="GO:0005886">
    <property type="term" value="C:plasma membrane"/>
    <property type="evidence" value="ECO:0007669"/>
    <property type="project" value="UniProtKB-SubCell"/>
</dbReference>
<dbReference type="InterPro" id="IPR003593">
    <property type="entry name" value="AAA+_ATPase"/>
</dbReference>
<feature type="transmembrane region" description="Helical" evidence="7">
    <location>
        <begin position="250"/>
        <end position="269"/>
    </location>
</feature>
<dbReference type="InterPro" id="IPR027417">
    <property type="entry name" value="P-loop_NTPase"/>
</dbReference>
<evidence type="ECO:0000313" key="11">
    <source>
        <dbReference type="EMBL" id="GEN79586.1"/>
    </source>
</evidence>
<dbReference type="PROSITE" id="PS50929">
    <property type="entry name" value="ABC_TM1F"/>
    <property type="match status" value="1"/>
</dbReference>
<dbReference type="InterPro" id="IPR003439">
    <property type="entry name" value="ABC_transporter-like_ATP-bd"/>
</dbReference>
<dbReference type="PROSITE" id="PS50893">
    <property type="entry name" value="ABC_TRANSPORTER_2"/>
    <property type="match status" value="1"/>
</dbReference>
<dbReference type="GO" id="GO:0015421">
    <property type="term" value="F:ABC-type oligopeptide transporter activity"/>
    <property type="evidence" value="ECO:0007669"/>
    <property type="project" value="TreeGrafter"/>
</dbReference>
<organism evidence="11 12">
    <name type="scientific">Actinotalea fermentans</name>
    <dbReference type="NCBI Taxonomy" id="43671"/>
    <lineage>
        <taxon>Bacteria</taxon>
        <taxon>Bacillati</taxon>
        <taxon>Actinomycetota</taxon>
        <taxon>Actinomycetes</taxon>
        <taxon>Micrococcales</taxon>
        <taxon>Cellulomonadaceae</taxon>
        <taxon>Actinotalea</taxon>
    </lineage>
</organism>
<dbReference type="RefSeq" id="WP_146819307.1">
    <property type="nucleotide sequence ID" value="NZ_BJYK01000002.1"/>
</dbReference>
<feature type="transmembrane region" description="Helical" evidence="7">
    <location>
        <begin position="281"/>
        <end position="302"/>
    </location>
</feature>
<keyword evidence="6 7" id="KW-0472">Membrane</keyword>
<dbReference type="Pfam" id="PF00005">
    <property type="entry name" value="ABC_tran"/>
    <property type="match status" value="1"/>
</dbReference>
<keyword evidence="2 7" id="KW-0812">Transmembrane</keyword>
<evidence type="ECO:0000256" key="3">
    <source>
        <dbReference type="ARBA" id="ARBA00022741"/>
    </source>
</evidence>
<evidence type="ECO:0000256" key="1">
    <source>
        <dbReference type="ARBA" id="ARBA00004651"/>
    </source>
</evidence>
<gene>
    <name evidence="11" type="ORF">AFE02nite_13200</name>
</gene>
<evidence type="ECO:0000259" key="9">
    <source>
        <dbReference type="PROSITE" id="PS50893"/>
    </source>
</evidence>
<evidence type="ECO:0000256" key="6">
    <source>
        <dbReference type="ARBA" id="ARBA00023136"/>
    </source>
</evidence>
<protein>
    <submittedName>
        <fullName evidence="11">ABC transporter permease</fullName>
    </submittedName>
</protein>
<evidence type="ECO:0000256" key="7">
    <source>
        <dbReference type="SAM" id="Phobius"/>
    </source>
</evidence>
<dbReference type="GO" id="GO:0005524">
    <property type="term" value="F:ATP binding"/>
    <property type="evidence" value="ECO:0007669"/>
    <property type="project" value="UniProtKB-KW"/>
</dbReference>
<dbReference type="EMBL" id="BJYK01000002">
    <property type="protein sequence ID" value="GEN79586.1"/>
    <property type="molecule type" value="Genomic_DNA"/>
</dbReference>
<name>A0A511YWT0_9CELL</name>
<feature type="transmembrane region" description="Helical" evidence="7">
    <location>
        <begin position="61"/>
        <end position="85"/>
    </location>
</feature>
<dbReference type="OrthoDB" id="9806127at2"/>
<dbReference type="PANTHER" id="PTHR43394:SF1">
    <property type="entry name" value="ATP-BINDING CASSETTE SUB-FAMILY B MEMBER 10, MITOCHONDRIAL"/>
    <property type="match status" value="1"/>
</dbReference>
<dbReference type="Gene3D" id="1.20.1560.10">
    <property type="entry name" value="ABC transporter type 1, transmembrane domain"/>
    <property type="match status" value="1"/>
</dbReference>
<feature type="signal peptide" evidence="8">
    <location>
        <begin position="1"/>
        <end position="45"/>
    </location>
</feature>
<dbReference type="InterPro" id="IPR017871">
    <property type="entry name" value="ABC_transporter-like_CS"/>
</dbReference>
<reference evidence="11 12" key="1">
    <citation type="submission" date="2019-07" db="EMBL/GenBank/DDBJ databases">
        <title>Whole genome shotgun sequence of Actinotalea fermentans NBRC 105374.</title>
        <authorList>
            <person name="Hosoyama A."/>
            <person name="Uohara A."/>
            <person name="Ohji S."/>
            <person name="Ichikawa N."/>
        </authorList>
    </citation>
    <scope>NUCLEOTIDE SEQUENCE [LARGE SCALE GENOMIC DNA]</scope>
    <source>
        <strain evidence="11 12">NBRC 105374</strain>
    </source>
</reference>
<dbReference type="SMART" id="SM00382">
    <property type="entry name" value="AAA"/>
    <property type="match status" value="1"/>
</dbReference>
<comment type="subcellular location">
    <subcellularLocation>
        <location evidence="1">Cell membrane</location>
        <topology evidence="1">Multi-pass membrane protein</topology>
    </subcellularLocation>
</comment>
<dbReference type="AlphaFoldDB" id="A0A511YWT0"/>
<dbReference type="InterPro" id="IPR036640">
    <property type="entry name" value="ABC1_TM_sf"/>
</dbReference>
<evidence type="ECO:0000256" key="5">
    <source>
        <dbReference type="ARBA" id="ARBA00022989"/>
    </source>
</evidence>
<dbReference type="InterPro" id="IPR039421">
    <property type="entry name" value="Type_1_exporter"/>
</dbReference>
<feature type="transmembrane region" description="Helical" evidence="7">
    <location>
        <begin position="135"/>
        <end position="156"/>
    </location>
</feature>
<keyword evidence="5 7" id="KW-1133">Transmembrane helix</keyword>
<comment type="caution">
    <text evidence="11">The sequence shown here is derived from an EMBL/GenBank/DDBJ whole genome shotgun (WGS) entry which is preliminary data.</text>
</comment>
<evidence type="ECO:0000256" key="2">
    <source>
        <dbReference type="ARBA" id="ARBA00022692"/>
    </source>
</evidence>
<dbReference type="Proteomes" id="UP000321484">
    <property type="component" value="Unassembled WGS sequence"/>
</dbReference>
<evidence type="ECO:0000256" key="8">
    <source>
        <dbReference type="SAM" id="SignalP"/>
    </source>
</evidence>
<feature type="domain" description="ABC transporter" evidence="9">
    <location>
        <begin position="344"/>
        <end position="590"/>
    </location>
</feature>
<evidence type="ECO:0000259" key="10">
    <source>
        <dbReference type="PROSITE" id="PS50929"/>
    </source>
</evidence>